<dbReference type="PANTHER" id="PTHR31900:SF32">
    <property type="entry name" value="F-BOX_RNI_FBD-LIKE DOMAIN PROTEIN"/>
    <property type="match status" value="1"/>
</dbReference>
<dbReference type="Proteomes" id="UP001190926">
    <property type="component" value="Unassembled WGS sequence"/>
</dbReference>
<reference evidence="2 3" key="1">
    <citation type="journal article" date="2021" name="Nat. Commun.">
        <title>Incipient diploidization of the medicinal plant Perilla within 10,000 years.</title>
        <authorList>
            <person name="Zhang Y."/>
            <person name="Shen Q."/>
            <person name="Leng L."/>
            <person name="Zhang D."/>
            <person name="Chen S."/>
            <person name="Shi Y."/>
            <person name="Ning Z."/>
            <person name="Chen S."/>
        </authorList>
    </citation>
    <scope>NUCLEOTIDE SEQUENCE [LARGE SCALE GENOMIC DNA]</scope>
    <source>
        <strain evidence="3">cv. PC099</strain>
    </source>
</reference>
<evidence type="ECO:0000313" key="3">
    <source>
        <dbReference type="Proteomes" id="UP001190926"/>
    </source>
</evidence>
<protein>
    <recommendedName>
        <fullName evidence="1">F-box/LRR-repeat protein 15/At3g58940/PEG3-like LRR domain-containing protein</fullName>
    </recommendedName>
</protein>
<dbReference type="PANTHER" id="PTHR31900">
    <property type="entry name" value="F-BOX/RNI SUPERFAMILY PROTEIN-RELATED"/>
    <property type="match status" value="1"/>
</dbReference>
<dbReference type="InterPro" id="IPR032675">
    <property type="entry name" value="LRR_dom_sf"/>
</dbReference>
<feature type="domain" description="F-box/LRR-repeat protein 15/At3g58940/PEG3-like LRR" evidence="1">
    <location>
        <begin position="71"/>
        <end position="158"/>
    </location>
</feature>
<organism evidence="2 3">
    <name type="scientific">Perilla frutescens var. hirtella</name>
    <name type="common">Perilla citriodora</name>
    <name type="synonym">Perilla setoyensis</name>
    <dbReference type="NCBI Taxonomy" id="608512"/>
    <lineage>
        <taxon>Eukaryota</taxon>
        <taxon>Viridiplantae</taxon>
        <taxon>Streptophyta</taxon>
        <taxon>Embryophyta</taxon>
        <taxon>Tracheophyta</taxon>
        <taxon>Spermatophyta</taxon>
        <taxon>Magnoliopsida</taxon>
        <taxon>eudicotyledons</taxon>
        <taxon>Gunneridae</taxon>
        <taxon>Pentapetalae</taxon>
        <taxon>asterids</taxon>
        <taxon>lamiids</taxon>
        <taxon>Lamiales</taxon>
        <taxon>Lamiaceae</taxon>
        <taxon>Nepetoideae</taxon>
        <taxon>Elsholtzieae</taxon>
        <taxon>Perilla</taxon>
    </lineage>
</organism>
<dbReference type="SUPFAM" id="SSF52047">
    <property type="entry name" value="RNI-like"/>
    <property type="match status" value="1"/>
</dbReference>
<dbReference type="Gene3D" id="3.80.10.10">
    <property type="entry name" value="Ribonuclease Inhibitor"/>
    <property type="match status" value="1"/>
</dbReference>
<dbReference type="Pfam" id="PF24758">
    <property type="entry name" value="LRR_At5g56370"/>
    <property type="match status" value="1"/>
</dbReference>
<evidence type="ECO:0000313" key="2">
    <source>
        <dbReference type="EMBL" id="KAH6756215.1"/>
    </source>
</evidence>
<dbReference type="EMBL" id="SDAM02029566">
    <property type="protein sequence ID" value="KAH6756215.1"/>
    <property type="molecule type" value="Genomic_DNA"/>
</dbReference>
<dbReference type="InterPro" id="IPR055411">
    <property type="entry name" value="LRR_FXL15/At3g58940/PEG3-like"/>
</dbReference>
<keyword evidence="3" id="KW-1185">Reference proteome</keyword>
<comment type="caution">
    <text evidence="2">The sequence shown here is derived from an EMBL/GenBank/DDBJ whole genome shotgun (WGS) entry which is preliminary data.</text>
</comment>
<gene>
    <name evidence="2" type="ORF">C2S53_004314</name>
</gene>
<evidence type="ECO:0000259" key="1">
    <source>
        <dbReference type="Pfam" id="PF24758"/>
    </source>
</evidence>
<dbReference type="InterPro" id="IPR050232">
    <property type="entry name" value="FBL13/AtMIF1-like"/>
</dbReference>
<dbReference type="AlphaFoldDB" id="A0AAD4IP58"/>
<sequence length="407" mass="46618">MNCFEIEVASDVDESLYDDIDFWVHFAKQNGVEELYIYFRYLDDKLKIEFTGEADDDSSSSSVVSREELDVASLPKYLYSSCPSLKVLRLKGCQLQIHGNLHCNQLKSLTIHGFHFDNDTISLVLSCSPQLEVFIFTLEVMNEDLSIESSSLKRLSIDRYLEFIDGQPSGETELKISTPNLQTLEIYGVPHGYYLLMNVSCLTSATLGFYGPERYEDGFFNYDYPVEDALNEILPTMEHVEDLTLSDWCTQMLLGMKKKCWLSPLLSVKFLKLMINASFDEHRQIVGLLEIFPNLKTLVVQHQNVVIANYPYQIRRARESLGFETKLPISFPLQLRTIEVTWAEGGNSIFPLIEIVLKHASKLEKMVFRVKGTIPSNSLFLASQKLQRMTRSSPTAQLIFCGFRVDW</sequence>
<accession>A0AAD4IP58</accession>
<name>A0AAD4IP58_PERFH</name>
<proteinExistence type="predicted"/>